<organism evidence="1 2">
    <name type="scientific">Trabulsiella guamensis ATCC 49490</name>
    <dbReference type="NCBI Taxonomy" id="1005994"/>
    <lineage>
        <taxon>Bacteria</taxon>
        <taxon>Pseudomonadati</taxon>
        <taxon>Pseudomonadota</taxon>
        <taxon>Gammaproteobacteria</taxon>
        <taxon>Enterobacterales</taxon>
        <taxon>Enterobacteriaceae</taxon>
        <taxon>Trabulsiella</taxon>
    </lineage>
</organism>
<dbReference type="Proteomes" id="UP000028630">
    <property type="component" value="Unassembled WGS sequence"/>
</dbReference>
<gene>
    <name evidence="1" type="ORF">GTGU_01218</name>
</gene>
<evidence type="ECO:0000313" key="2">
    <source>
        <dbReference type="Proteomes" id="UP000028630"/>
    </source>
</evidence>
<evidence type="ECO:0000313" key="1">
    <source>
        <dbReference type="EMBL" id="KFC09026.1"/>
    </source>
</evidence>
<sequence length="60" mass="6707">MDRKKYIVTIGVEHPGTGHWLDAGTRIELTERQAKILLLNGHIKPADAETTAAATRKKRQ</sequence>
<keyword evidence="2" id="KW-1185">Reference proteome</keyword>
<accession>A0A085AFN1</accession>
<proteinExistence type="predicted"/>
<protein>
    <submittedName>
        <fullName evidence="1">Uncharacterized protein</fullName>
    </submittedName>
</protein>
<dbReference type="RefSeq" id="WP_038154893.1">
    <property type="nucleotide sequence ID" value="NZ_JMTB01000044.1"/>
</dbReference>
<comment type="caution">
    <text evidence="1">The sequence shown here is derived from an EMBL/GenBank/DDBJ whole genome shotgun (WGS) entry which is preliminary data.</text>
</comment>
<dbReference type="AlphaFoldDB" id="A0A085AFN1"/>
<name>A0A085AFN1_9ENTR</name>
<dbReference type="EMBL" id="JMTB01000044">
    <property type="protein sequence ID" value="KFC09026.1"/>
    <property type="molecule type" value="Genomic_DNA"/>
</dbReference>
<reference evidence="2" key="1">
    <citation type="submission" date="2014-05" db="EMBL/GenBank/DDBJ databases">
        <title>ATOL: Assembling a taxonomically balanced genome-scale reconstruction of the evolutionary history of the Enterobacteriaceae.</title>
        <authorList>
            <person name="Plunkett G. III"/>
            <person name="Neeno-Eckwall E.C."/>
            <person name="Glasner J.D."/>
            <person name="Perna N.T."/>
        </authorList>
    </citation>
    <scope>NUCLEOTIDE SEQUENCE [LARGE SCALE GENOMIC DNA]</scope>
    <source>
        <strain evidence="2">ATCC 49490</strain>
    </source>
</reference>